<accession>A0A812N8J8</accession>
<dbReference type="Proteomes" id="UP000649617">
    <property type="component" value="Unassembled WGS sequence"/>
</dbReference>
<reference evidence="2" key="1">
    <citation type="submission" date="2021-02" db="EMBL/GenBank/DDBJ databases">
        <authorList>
            <person name="Dougan E. K."/>
            <person name="Rhodes N."/>
            <person name="Thang M."/>
            <person name="Chan C."/>
        </authorList>
    </citation>
    <scope>NUCLEOTIDE SEQUENCE</scope>
</reference>
<gene>
    <name evidence="2" type="ORF">SPIL2461_LOCUS6635</name>
</gene>
<proteinExistence type="predicted"/>
<organism evidence="2 3">
    <name type="scientific">Symbiodinium pilosum</name>
    <name type="common">Dinoflagellate</name>
    <dbReference type="NCBI Taxonomy" id="2952"/>
    <lineage>
        <taxon>Eukaryota</taxon>
        <taxon>Sar</taxon>
        <taxon>Alveolata</taxon>
        <taxon>Dinophyceae</taxon>
        <taxon>Suessiales</taxon>
        <taxon>Symbiodiniaceae</taxon>
        <taxon>Symbiodinium</taxon>
    </lineage>
</organism>
<name>A0A812N8J8_SYMPI</name>
<comment type="caution">
    <text evidence="2">The sequence shown here is derived from an EMBL/GenBank/DDBJ whole genome shotgun (WGS) entry which is preliminary data.</text>
</comment>
<dbReference type="OrthoDB" id="439792at2759"/>
<evidence type="ECO:0000256" key="1">
    <source>
        <dbReference type="SAM" id="MobiDB-lite"/>
    </source>
</evidence>
<feature type="region of interest" description="Disordered" evidence="1">
    <location>
        <begin position="636"/>
        <end position="670"/>
    </location>
</feature>
<evidence type="ECO:0000313" key="3">
    <source>
        <dbReference type="Proteomes" id="UP000649617"/>
    </source>
</evidence>
<evidence type="ECO:0000313" key="2">
    <source>
        <dbReference type="EMBL" id="CAE7294740.1"/>
    </source>
</evidence>
<dbReference type="AlphaFoldDB" id="A0A812N8J8"/>
<protein>
    <submittedName>
        <fullName evidence="2">Uncharacterized protein</fullName>
    </submittedName>
</protein>
<keyword evidence="3" id="KW-1185">Reference proteome</keyword>
<dbReference type="EMBL" id="CAJNIZ010010136">
    <property type="protein sequence ID" value="CAE7294740.1"/>
    <property type="molecule type" value="Genomic_DNA"/>
</dbReference>
<sequence length="683" mass="78624">MVKVRRVYVVTSNPERVPEFQKLLQHYGIEVRHANPYGYRTKKLGPKALLPLAEKLLGQSTDEYWTKSVMYERVLLLCHGSHEHADAPGRDLVDGERVTVSASLTVWCQKTAKKDQESKVYVPEVEEDVYSYEMDARIDLSKRDAKRPGVFNWDDVVVDPYSGLSYHEKKQMGFKVSPRDMMLSQYLRDHVHYRTRRVCRHNPLEASRAVEFGDGSLVSKFFLKNEHLFSDIPEKHGLCNVFRSVLNSGLFLRAAITRREFIYWLPGLNAGVPLVPKDDAIHEVTFQAHDLTHFLLPDLIFTEHSRLYRRLYIIYRMLSEAVTLVFADMLFVEALRRGGLEYDWTKRRIWPLFRDCGLDPFKEPAQPQHLLSVFRTLLEANVAYCLLGDDTKYMELLSNHSGSLPSEVPAALKEFKEKYMPFFVEDFRWTSQNYACMAEKAEEMNRWWRLAAPIRQIIGQQQLGPGASGLQTIAEFAQQINANETVDGSSLVWASFEHVFRSRLAPVFLNSVQLESDASKLLFAAFGRYMMGQCILLARFNFLPESHSCHAEILRVLQEAKDAGGRLEETAMSSLRQHFERFVDLLMERQLISADDALTFKEVCPLFDPCFASYDEPLSQYEQLKKVSQEILGDFPGPELTELQGGPEPTKLQKTQPPNEAGGYKVNSQDWKGKRLRWVPKKK</sequence>